<dbReference type="PROSITE" id="PS00022">
    <property type="entry name" value="EGF_1"/>
    <property type="match status" value="5"/>
</dbReference>
<dbReference type="SUPFAM" id="SSF56436">
    <property type="entry name" value="C-type lectin-like"/>
    <property type="match status" value="2"/>
</dbReference>
<evidence type="ECO:0000256" key="3">
    <source>
        <dbReference type="ARBA" id="ARBA00022475"/>
    </source>
</evidence>
<feature type="compositionally biased region" description="Low complexity" evidence="9">
    <location>
        <begin position="1601"/>
        <end position="1610"/>
    </location>
</feature>
<accession>A0A7I8VC16</accession>
<feature type="transmembrane region" description="Helical" evidence="10">
    <location>
        <begin position="1495"/>
        <end position="1516"/>
    </location>
</feature>
<feature type="domain" description="EGF-like" evidence="12">
    <location>
        <begin position="408"/>
        <end position="447"/>
    </location>
</feature>
<feature type="transmembrane region" description="Helical" evidence="10">
    <location>
        <begin position="1449"/>
        <end position="1474"/>
    </location>
</feature>
<reference evidence="16 17" key="1">
    <citation type="submission" date="2020-08" db="EMBL/GenBank/DDBJ databases">
        <authorList>
            <person name="Hejnol A."/>
        </authorList>
    </citation>
    <scope>NUCLEOTIDE SEQUENCE [LARGE SCALE GENOMIC DNA]</scope>
</reference>
<dbReference type="CDD" id="cd15040">
    <property type="entry name" value="7tmB2_Adhesion"/>
    <property type="match status" value="1"/>
</dbReference>
<dbReference type="InterPro" id="IPR057244">
    <property type="entry name" value="GAIN_B"/>
</dbReference>
<dbReference type="GO" id="GO:0004930">
    <property type="term" value="F:G protein-coupled receptor activity"/>
    <property type="evidence" value="ECO:0007669"/>
    <property type="project" value="InterPro"/>
</dbReference>
<dbReference type="InterPro" id="IPR018378">
    <property type="entry name" value="C-type_lectin_CS"/>
</dbReference>
<feature type="signal peptide" evidence="11">
    <location>
        <begin position="1"/>
        <end position="18"/>
    </location>
</feature>
<evidence type="ECO:0000259" key="14">
    <source>
        <dbReference type="PROSITE" id="PS50261"/>
    </source>
</evidence>
<keyword evidence="7 8" id="KW-1015">Disulfide bond</keyword>
<comment type="caution">
    <text evidence="8">Lacks conserved residue(s) required for the propagation of feature annotation.</text>
</comment>
<feature type="domain" description="Ig-like" evidence="15">
    <location>
        <begin position="704"/>
        <end position="799"/>
    </location>
</feature>
<feature type="domain" description="EGF-like" evidence="12">
    <location>
        <begin position="452"/>
        <end position="491"/>
    </location>
</feature>
<dbReference type="InterPro" id="IPR007110">
    <property type="entry name" value="Ig-like_dom"/>
</dbReference>
<evidence type="ECO:0000256" key="10">
    <source>
        <dbReference type="SAM" id="Phobius"/>
    </source>
</evidence>
<keyword evidence="11" id="KW-0732">Signal</keyword>
<feature type="region of interest" description="Disordered" evidence="9">
    <location>
        <begin position="1589"/>
        <end position="1610"/>
    </location>
</feature>
<dbReference type="InterPro" id="IPR000832">
    <property type="entry name" value="GPCR_2_secretin-like"/>
</dbReference>
<dbReference type="EMBL" id="CAJFCJ010000003">
    <property type="protein sequence ID" value="CAD5113409.1"/>
    <property type="molecule type" value="Genomic_DNA"/>
</dbReference>
<name>A0A7I8VC16_9ANNE</name>
<dbReference type="Proteomes" id="UP000549394">
    <property type="component" value="Unassembled WGS sequence"/>
</dbReference>
<feature type="transmembrane region" description="Helical" evidence="10">
    <location>
        <begin position="1339"/>
        <end position="1358"/>
    </location>
</feature>
<dbReference type="CDD" id="cd00037">
    <property type="entry name" value="CLECT"/>
    <property type="match status" value="1"/>
</dbReference>
<protein>
    <submittedName>
        <fullName evidence="16">DgyrCDS2581</fullName>
    </submittedName>
</protein>
<evidence type="ECO:0000256" key="7">
    <source>
        <dbReference type="ARBA" id="ARBA00023157"/>
    </source>
</evidence>
<dbReference type="Pfam" id="PF01825">
    <property type="entry name" value="GPS"/>
    <property type="match status" value="1"/>
</dbReference>
<dbReference type="SMART" id="SM00303">
    <property type="entry name" value="GPS"/>
    <property type="match status" value="1"/>
</dbReference>
<dbReference type="PROSITE" id="PS01186">
    <property type="entry name" value="EGF_2"/>
    <property type="match status" value="1"/>
</dbReference>
<dbReference type="GO" id="GO:0007166">
    <property type="term" value="P:cell surface receptor signaling pathway"/>
    <property type="evidence" value="ECO:0007669"/>
    <property type="project" value="InterPro"/>
</dbReference>
<dbReference type="PROSITE" id="PS50221">
    <property type="entry name" value="GAIN_B"/>
    <property type="match status" value="1"/>
</dbReference>
<evidence type="ECO:0000256" key="6">
    <source>
        <dbReference type="ARBA" id="ARBA00023136"/>
    </source>
</evidence>
<feature type="disulfide bond" evidence="8">
    <location>
        <begin position="437"/>
        <end position="446"/>
    </location>
</feature>
<evidence type="ECO:0000259" key="12">
    <source>
        <dbReference type="PROSITE" id="PS50026"/>
    </source>
</evidence>
<keyword evidence="6 10" id="KW-0472">Membrane</keyword>
<feature type="domain" description="GAIN-B" evidence="13">
    <location>
        <begin position="1148"/>
        <end position="1292"/>
    </location>
</feature>
<evidence type="ECO:0000256" key="9">
    <source>
        <dbReference type="SAM" id="MobiDB-lite"/>
    </source>
</evidence>
<feature type="chain" id="PRO_5029716745" evidence="11">
    <location>
        <begin position="19"/>
        <end position="1610"/>
    </location>
</feature>
<dbReference type="PROSITE" id="PS50026">
    <property type="entry name" value="EGF_3"/>
    <property type="match status" value="5"/>
</dbReference>
<dbReference type="Gene3D" id="1.20.1070.10">
    <property type="entry name" value="Rhodopsin 7-helix transmembrane proteins"/>
    <property type="match status" value="1"/>
</dbReference>
<comment type="caution">
    <text evidence="16">The sequence shown here is derived from an EMBL/GenBank/DDBJ whole genome shotgun (WGS) entry which is preliminary data.</text>
</comment>
<gene>
    <name evidence="16" type="ORF">DGYR_LOCUS2407</name>
</gene>
<proteinExistence type="predicted"/>
<dbReference type="InterPro" id="IPR000742">
    <property type="entry name" value="EGF"/>
</dbReference>
<dbReference type="InterPro" id="IPR053066">
    <property type="entry name" value="ADGR_G7"/>
</dbReference>
<dbReference type="CDD" id="cd00054">
    <property type="entry name" value="EGF_CA"/>
    <property type="match status" value="2"/>
</dbReference>
<evidence type="ECO:0000259" key="15">
    <source>
        <dbReference type="PROSITE" id="PS50835"/>
    </source>
</evidence>
<feature type="disulfide bond" evidence="8">
    <location>
        <begin position="394"/>
        <end position="403"/>
    </location>
</feature>
<dbReference type="PANTHER" id="PTHR47767">
    <property type="entry name" value="ADHESION G PROTEIN-COUPLED RECEPTOR G7"/>
    <property type="match status" value="1"/>
</dbReference>
<keyword evidence="5 10" id="KW-1133">Transmembrane helix</keyword>
<keyword evidence="17" id="KW-1185">Reference proteome</keyword>
<dbReference type="PROSITE" id="PS50261">
    <property type="entry name" value="G_PROTEIN_RECEP_F2_4"/>
    <property type="match status" value="1"/>
</dbReference>
<evidence type="ECO:0000256" key="2">
    <source>
        <dbReference type="ARBA" id="ARBA00004236"/>
    </source>
</evidence>
<feature type="transmembrane region" description="Helical" evidence="10">
    <location>
        <begin position="1298"/>
        <end position="1327"/>
    </location>
</feature>
<feature type="disulfide bond" evidence="8">
    <location>
        <begin position="310"/>
        <end position="319"/>
    </location>
</feature>
<feature type="transmembrane region" description="Helical" evidence="10">
    <location>
        <begin position="1522"/>
        <end position="1544"/>
    </location>
</feature>
<dbReference type="Pfam" id="PF00008">
    <property type="entry name" value="EGF"/>
    <property type="match status" value="1"/>
</dbReference>
<dbReference type="InterPro" id="IPR016186">
    <property type="entry name" value="C-type_lectin-like/link_sf"/>
</dbReference>
<dbReference type="Pfam" id="PF00002">
    <property type="entry name" value="7tm_2"/>
    <property type="match status" value="1"/>
</dbReference>
<dbReference type="Gene3D" id="3.10.100.10">
    <property type="entry name" value="Mannose-Binding Protein A, subunit A"/>
    <property type="match status" value="1"/>
</dbReference>
<dbReference type="PRINTS" id="PR00249">
    <property type="entry name" value="GPCRSECRETIN"/>
</dbReference>
<evidence type="ECO:0000256" key="11">
    <source>
        <dbReference type="SAM" id="SignalP"/>
    </source>
</evidence>
<keyword evidence="8" id="KW-0245">EGF-like domain</keyword>
<feature type="transmembrane region" description="Helical" evidence="10">
    <location>
        <begin position="1373"/>
        <end position="1396"/>
    </location>
</feature>
<dbReference type="SUPFAM" id="SSF57196">
    <property type="entry name" value="EGF/Laminin"/>
    <property type="match status" value="4"/>
</dbReference>
<evidence type="ECO:0000256" key="5">
    <source>
        <dbReference type="ARBA" id="ARBA00022989"/>
    </source>
</evidence>
<feature type="domain" description="EGF-like" evidence="12">
    <location>
        <begin position="17"/>
        <end position="53"/>
    </location>
</feature>
<feature type="disulfide bond" evidence="8">
    <location>
        <begin position="43"/>
        <end position="52"/>
    </location>
</feature>
<evidence type="ECO:0000256" key="8">
    <source>
        <dbReference type="PROSITE-ProRule" id="PRU00076"/>
    </source>
</evidence>
<evidence type="ECO:0000256" key="1">
    <source>
        <dbReference type="ARBA" id="ARBA00004141"/>
    </source>
</evidence>
<feature type="domain" description="EGF-like" evidence="12">
    <location>
        <begin position="364"/>
        <end position="404"/>
    </location>
</feature>
<feature type="transmembrane region" description="Helical" evidence="10">
    <location>
        <begin position="1408"/>
        <end position="1429"/>
    </location>
</feature>
<keyword evidence="3" id="KW-1003">Cell membrane</keyword>
<dbReference type="PANTHER" id="PTHR47767:SF1">
    <property type="entry name" value="ADHESION G PROTEIN-COUPLED RECEPTOR G7"/>
    <property type="match status" value="1"/>
</dbReference>
<dbReference type="SMART" id="SM00181">
    <property type="entry name" value="EGF"/>
    <property type="match status" value="6"/>
</dbReference>
<evidence type="ECO:0000313" key="16">
    <source>
        <dbReference type="EMBL" id="CAD5113409.1"/>
    </source>
</evidence>
<dbReference type="Gene3D" id="2.60.220.50">
    <property type="match status" value="1"/>
</dbReference>
<dbReference type="PROSITE" id="PS00615">
    <property type="entry name" value="C_TYPE_LECTIN_1"/>
    <property type="match status" value="1"/>
</dbReference>
<feature type="domain" description="EGF-like" evidence="12">
    <location>
        <begin position="282"/>
        <end position="320"/>
    </location>
</feature>
<dbReference type="InterPro" id="IPR017981">
    <property type="entry name" value="GPCR_2-like_7TM"/>
</dbReference>
<evidence type="ECO:0000259" key="13">
    <source>
        <dbReference type="PROSITE" id="PS50221"/>
    </source>
</evidence>
<dbReference type="InterPro" id="IPR000203">
    <property type="entry name" value="GPS"/>
</dbReference>
<feature type="domain" description="G-protein coupled receptors family 2 profile 2" evidence="14">
    <location>
        <begin position="1299"/>
        <end position="1546"/>
    </location>
</feature>
<dbReference type="OrthoDB" id="10037534at2759"/>
<evidence type="ECO:0000256" key="4">
    <source>
        <dbReference type="ARBA" id="ARBA00022692"/>
    </source>
</evidence>
<feature type="disulfide bond" evidence="8">
    <location>
        <begin position="481"/>
        <end position="490"/>
    </location>
</feature>
<dbReference type="PROSITE" id="PS50835">
    <property type="entry name" value="IG_LIKE"/>
    <property type="match status" value="1"/>
</dbReference>
<dbReference type="InterPro" id="IPR016187">
    <property type="entry name" value="CTDL_fold"/>
</dbReference>
<evidence type="ECO:0000313" key="17">
    <source>
        <dbReference type="Proteomes" id="UP000549394"/>
    </source>
</evidence>
<organism evidence="16 17">
    <name type="scientific">Dimorphilus gyrociliatus</name>
    <dbReference type="NCBI Taxonomy" id="2664684"/>
    <lineage>
        <taxon>Eukaryota</taxon>
        <taxon>Metazoa</taxon>
        <taxon>Spiralia</taxon>
        <taxon>Lophotrochozoa</taxon>
        <taxon>Annelida</taxon>
        <taxon>Polychaeta</taxon>
        <taxon>Polychaeta incertae sedis</taxon>
        <taxon>Dinophilidae</taxon>
        <taxon>Dimorphilus</taxon>
    </lineage>
</organism>
<dbReference type="GO" id="GO:0005886">
    <property type="term" value="C:plasma membrane"/>
    <property type="evidence" value="ECO:0007669"/>
    <property type="project" value="UniProtKB-SubCell"/>
</dbReference>
<dbReference type="InterPro" id="IPR046338">
    <property type="entry name" value="GAIN_dom_sf"/>
</dbReference>
<sequence length="1610" mass="182140">MSNLMILFLLLTLNYCFTLDCLQNKCKNGGLCVQIEGKTICQCPPPFYGAICQYRSSRGIFCDEGWKLSTTQTCLKYFEKRLSFKDASSSCIDSGGWLMGLASSFKEPNTYLNTHTKLLTAFTDVSIFLSDTRIWLGMENHDEIIYSKYEYPKFYGKSGEDDFNGYYIKSFDSIKTCSYLEVNKFGQRPSLNSIYDVGSCSHLKSYICEKSLSEFTILEKTKFCPEGWYYSQDFNACLKYIPTPLPFQNASNACKLEDSHISWPKSLKFNIMLTEISVLTETELGCGLYSPCKNGGSCFLTKDGFSNCLCPIDYTGKFCENSLVKNVCASNPCGDGGICIPLPTGFSLPYVCICRSGIAMSECSNDICSLISPCGQYGSCVTDPSKTLGFKCYCTSNYEGEYCEISKVIKDCPNYSCGSYKQCKLIPSQGLDITCVCPAGRYGDKCELAIPTDHPCKTNPCKNNGLCVPITPYKKDYYCACQSKFLGDKCEQREVQIPGSSLVCNEETTTQCPVCSVSGNLQECMNKVDLASGCKSCSIIHMKDDKTGMERTSIRCNQKSCKQQYTCLTSQPKCDTQEICWGPIECQPPNVCTTENQHGKGCNYVCRCEGPCEDSTGTCLTGKCKVDWYGTKCDIKYTPIEILIGVRLLQNEMVFTNGAKIDKSILNDMIIDKKNGNCFKTTINGDWKSIQCNEKHTFVCQKKPNYDNFEQLEIKRTSISTIKDLGIECVIPKDISKLSKSVYWRKDNGYFSFTNPKNRINTTILLDNLKVLNGDPLISYSSLEGSYSCVINLPMKQLTSKPIQITLNEIRVGSIVKFHTSPSISYASDLGVTFTLELRNLISTFLLSFIKDSVTIEVDLKEVRSGSVIVENTIYIQQNMALYKYNLDYILDTLEDFLKAKVEDKEFFTLFQNYQYVKAIEFMSLFTKNVCRKSRIKHNKYGYEVEFKTAKVGEKSYTLRKCLNGKPLAVSDCELSNYGYPKRVNFVWTPEDECYPSKTYRESTEMLKNISRKLITEDNVENITQETEIIARNNELKSLDISYISMIIENIKASRIKPPMKATSNIIKISNEILKVSENEIMDSNDITQSSTVLVQSLETIADRTVMPDKRKGVRMFTPRISIDIWEGSNAPFNSYVVKRMKGDGLLSNDSIVAEWNNHSISLSDSVASIFFEESLKLEGKFRVVTTVYSNKKFFLKKNMSVEPAGKIISASISNFRVHDIDPPICSVFLPDDIDLSTVTMNSHPRCVYWNFERDEWLSDGCSYNRTYNGRVFCQCDHFTNFAVLLDVERTGDPGHEALSYISIIGLSLSTAGLAFIIVSFFVIRYLRTRTKRRNSQIALFNLALALIAVNIVFLVGIRKTENRNGCIAVSALLYYFLLSSFFWMLAEGVITYINFVKVFDNYISNFMLKSLVCCWGIPAVPIIVLSIVDRNLFLGFDDFCWLDTTPFFYGFLLPIAIIIMINLIILIMTFSSFCKRPGNLRSTQTKAQRHFLHLRAFIFFVFVMGTTWIFGFLAIRDAKFAFQLIFCILNAFQGFFLFLLFITREKRVRDGWKKLCGCINSKETTTTTNSSNEKKTKKISVETSPTADKNFFDLSKSSEENTTSNSNDA</sequence>
<dbReference type="SUPFAM" id="SSF81321">
    <property type="entry name" value="Family A G protein-coupled receptor-like"/>
    <property type="match status" value="1"/>
</dbReference>
<keyword evidence="4 10" id="KW-0812">Transmembrane</keyword>
<comment type="subcellular location">
    <subcellularLocation>
        <location evidence="2">Cell membrane</location>
    </subcellularLocation>
    <subcellularLocation>
        <location evidence="1">Membrane</location>
        <topology evidence="1">Multi-pass membrane protein</topology>
    </subcellularLocation>
</comment>
<dbReference type="Gene3D" id="2.10.25.10">
    <property type="entry name" value="Laminin"/>
    <property type="match status" value="5"/>
</dbReference>